<keyword evidence="3" id="KW-1185">Reference proteome</keyword>
<feature type="compositionally biased region" description="Low complexity" evidence="1">
    <location>
        <begin position="526"/>
        <end position="536"/>
    </location>
</feature>
<dbReference type="AlphaFoldDB" id="A0AAV9I9L9"/>
<evidence type="ECO:0000313" key="2">
    <source>
        <dbReference type="EMBL" id="KAK4524082.1"/>
    </source>
</evidence>
<feature type="region of interest" description="Disordered" evidence="1">
    <location>
        <begin position="617"/>
        <end position="648"/>
    </location>
</feature>
<organism evidence="2 3">
    <name type="scientific">Galdieria yellowstonensis</name>
    <dbReference type="NCBI Taxonomy" id="3028027"/>
    <lineage>
        <taxon>Eukaryota</taxon>
        <taxon>Rhodophyta</taxon>
        <taxon>Bangiophyceae</taxon>
        <taxon>Galdieriales</taxon>
        <taxon>Galdieriaceae</taxon>
        <taxon>Galdieria</taxon>
    </lineage>
</organism>
<feature type="region of interest" description="Disordered" evidence="1">
    <location>
        <begin position="70"/>
        <end position="182"/>
    </location>
</feature>
<proteinExistence type="predicted"/>
<feature type="region of interest" description="Disordered" evidence="1">
    <location>
        <begin position="288"/>
        <end position="320"/>
    </location>
</feature>
<feature type="compositionally biased region" description="Polar residues" evidence="1">
    <location>
        <begin position="164"/>
        <end position="176"/>
    </location>
</feature>
<name>A0AAV9I9L9_9RHOD</name>
<gene>
    <name evidence="2" type="ORF">GAYE_SCF01G1981</name>
</gene>
<evidence type="ECO:0000256" key="1">
    <source>
        <dbReference type="SAM" id="MobiDB-lite"/>
    </source>
</evidence>
<protein>
    <submittedName>
        <fullName evidence="2">Uncharacterized protein</fullName>
    </submittedName>
</protein>
<sequence>MPMLHLGIGGKEFGCVQQDCGDLGMSCTEASLEEPLNKRHCYPVNWLVQNRNNRVPSYYEKELEECKMLHKTVTSGTETPSGKGEKHKTGNNEEVGEEPSDMNSPEECNSGKGNGKVSSSKHLDGKPQDRKTERKPKQEAATGNPSRCHNEKTKHKGASFKAETVSSWASSHTRTSIPPGVEKVGTKSEEAIDKQLDKSHLVGPHQEKGVKEDVFQATFLEKGGKFAKGPDEKVNFQRPQSLLLKEWNQNEVIESLSFLVDLSFRYFIETNVRKLVESVLAVVERNLEEEENNRNSVSQSNSKNVSIDAPQSMVMSNSSEVTVEDEDIERIVLTPGLLMNMPYEYSKNSSSAVKQSRVTRWMEELDATNTECASLHDQKVVGSHASPTQKVHVELEKDIDSFLASVRRKTLSKKNNVHQMDNTEARVFPTYSPESKSIPKGLWKDTENHTSRSNASNGKSVNFISRKHSFAPSLERNEERNKSWKPAETPSIALIDPAICDAKIKTSGTCTRVASSPVPRLDSSRPHTSPTWSSPTSLGMNNGFHSSADSSHLLMNLLGAGWMKSNNAFQSQEDSSSLEKPMNRYSSSVAACKASPTFHHHKRPVYAEELEQALIKQTLSRQEDASRTDSSVPPLLKDSVGRSGKSFM</sequence>
<evidence type="ECO:0000313" key="3">
    <source>
        <dbReference type="Proteomes" id="UP001300502"/>
    </source>
</evidence>
<feature type="region of interest" description="Disordered" evidence="1">
    <location>
        <begin position="429"/>
        <end position="459"/>
    </location>
</feature>
<accession>A0AAV9I9L9</accession>
<feature type="region of interest" description="Disordered" evidence="1">
    <location>
        <begin position="511"/>
        <end position="536"/>
    </location>
</feature>
<dbReference type="EMBL" id="JANCYU010000021">
    <property type="protein sequence ID" value="KAK4524082.1"/>
    <property type="molecule type" value="Genomic_DNA"/>
</dbReference>
<feature type="compositionally biased region" description="Low complexity" evidence="1">
    <location>
        <begin position="294"/>
        <end position="306"/>
    </location>
</feature>
<dbReference type="Proteomes" id="UP001300502">
    <property type="component" value="Unassembled WGS sequence"/>
</dbReference>
<comment type="caution">
    <text evidence="2">The sequence shown here is derived from an EMBL/GenBank/DDBJ whole genome shotgun (WGS) entry which is preliminary data.</text>
</comment>
<reference evidence="2 3" key="1">
    <citation type="submission" date="2022-07" db="EMBL/GenBank/DDBJ databases">
        <title>Genome-wide signatures of adaptation to extreme environments.</title>
        <authorList>
            <person name="Cho C.H."/>
            <person name="Yoon H.S."/>
        </authorList>
    </citation>
    <scope>NUCLEOTIDE SEQUENCE [LARGE SCALE GENOMIC DNA]</scope>
    <source>
        <strain evidence="2 3">108.79 E11</strain>
    </source>
</reference>
<feature type="compositionally biased region" description="Basic and acidic residues" evidence="1">
    <location>
        <begin position="121"/>
        <end position="138"/>
    </location>
</feature>